<reference evidence="2 3" key="1">
    <citation type="journal article" date="2016" name="Nat. Commun.">
        <title>Thousands of microbial genomes shed light on interconnected biogeochemical processes in an aquifer system.</title>
        <authorList>
            <person name="Anantharaman K."/>
            <person name="Brown C.T."/>
            <person name="Hug L.A."/>
            <person name="Sharon I."/>
            <person name="Castelle C.J."/>
            <person name="Probst A.J."/>
            <person name="Thomas B.C."/>
            <person name="Singh A."/>
            <person name="Wilkins M.J."/>
            <person name="Karaoz U."/>
            <person name="Brodie E.L."/>
            <person name="Williams K.H."/>
            <person name="Hubbard S.S."/>
            <person name="Banfield J.F."/>
        </authorList>
    </citation>
    <scope>NUCLEOTIDE SEQUENCE [LARGE SCALE GENOMIC DNA]</scope>
</reference>
<feature type="domain" description="Band 7" evidence="1">
    <location>
        <begin position="48"/>
        <end position="276"/>
    </location>
</feature>
<evidence type="ECO:0000313" key="2">
    <source>
        <dbReference type="EMBL" id="OGG84889.1"/>
    </source>
</evidence>
<dbReference type="Pfam" id="PF01145">
    <property type="entry name" value="Band_7"/>
    <property type="match status" value="1"/>
</dbReference>
<dbReference type="Proteomes" id="UP000177325">
    <property type="component" value="Unassembled WGS sequence"/>
</dbReference>
<name>A0A1F6FGA8_9BACT</name>
<organism evidence="2 3">
    <name type="scientific">Candidatus Kaiserbacteria bacterium RIFCSPLOWO2_12_FULL_45_26</name>
    <dbReference type="NCBI Taxonomy" id="1798525"/>
    <lineage>
        <taxon>Bacteria</taxon>
        <taxon>Candidatus Kaiseribacteriota</taxon>
    </lineage>
</organism>
<dbReference type="AlphaFoldDB" id="A0A1F6FGA8"/>
<comment type="caution">
    <text evidence="2">The sequence shown here is derived from an EMBL/GenBank/DDBJ whole genome shotgun (WGS) entry which is preliminary data.</text>
</comment>
<dbReference type="InterPro" id="IPR036013">
    <property type="entry name" value="Band_7/SPFH_dom_sf"/>
</dbReference>
<gene>
    <name evidence="2" type="ORF">A3G90_02330</name>
</gene>
<sequence length="365" mass="40242">MTVLFSFIIGIILFGVNFFTEQSYVRIHMMWMWLSLFYIIFSWRWTEQVQAGFNAVLQRFGKNVDTLEPGLHFAPLWIYKLQMVDMQIKQDELPDEPENIWLGDVDAIPGDKKPALRVSFRDSITEAQARQIFGGRFTAPDGTVFQADVPKDGLSRRVTAPVVPVVEYVVKNPELFITRFAQTADLRKVLEDEVFRVINMLMPNMSIGQALANKAWFNSHLKKTVEDRIERDGEAGKDWGVDVIGAFIKNLPLHHGLNKAIGEASEAEFTGRADKELAIQRGKGAATAAHDLEAETLKGRGEGLKVAMKATGLTAQEIQAAEVARAIGEGGNTVVVGGDGFGQLLGVVNATLGKNGQKSGQKGNP</sequence>
<evidence type="ECO:0000259" key="1">
    <source>
        <dbReference type="Pfam" id="PF01145"/>
    </source>
</evidence>
<evidence type="ECO:0000313" key="3">
    <source>
        <dbReference type="Proteomes" id="UP000177325"/>
    </source>
</evidence>
<protein>
    <recommendedName>
        <fullName evidence="1">Band 7 domain-containing protein</fullName>
    </recommendedName>
</protein>
<proteinExistence type="predicted"/>
<dbReference type="InterPro" id="IPR001107">
    <property type="entry name" value="Band_7"/>
</dbReference>
<dbReference type="SUPFAM" id="SSF117892">
    <property type="entry name" value="Band 7/SPFH domain"/>
    <property type="match status" value="1"/>
</dbReference>
<accession>A0A1F6FGA8</accession>
<dbReference type="EMBL" id="MFMM01000001">
    <property type="protein sequence ID" value="OGG84889.1"/>
    <property type="molecule type" value="Genomic_DNA"/>
</dbReference>